<name>A0ABS9MIT0_9FIRM</name>
<proteinExistence type="predicted"/>
<protein>
    <submittedName>
        <fullName evidence="1">Uncharacterized protein</fullName>
    </submittedName>
</protein>
<organism evidence="1 2">
    <name type="scientific">Anaeromassilibacillus senegalensis</name>
    <dbReference type="NCBI Taxonomy" id="1673717"/>
    <lineage>
        <taxon>Bacteria</taxon>
        <taxon>Bacillati</taxon>
        <taxon>Bacillota</taxon>
        <taxon>Clostridia</taxon>
        <taxon>Eubacteriales</taxon>
        <taxon>Acutalibacteraceae</taxon>
        <taxon>Anaeromassilibacillus</taxon>
    </lineage>
</organism>
<evidence type="ECO:0000313" key="2">
    <source>
        <dbReference type="Proteomes" id="UP001298681"/>
    </source>
</evidence>
<accession>A0ABS9MIT0</accession>
<dbReference type="EMBL" id="JAKNHQ010000008">
    <property type="protein sequence ID" value="MCG4610710.1"/>
    <property type="molecule type" value="Genomic_DNA"/>
</dbReference>
<dbReference type="Proteomes" id="UP001298681">
    <property type="component" value="Unassembled WGS sequence"/>
</dbReference>
<gene>
    <name evidence="1" type="ORF">L0P57_07155</name>
</gene>
<sequence>MKKHRNRWVCFILSILIVSAAALALVFHQNRMEDLYGNGISPISEEQVPDFLAGKPAYAMGVNSKGMPVFEDPDAAFAEATMDFQTGIAAIQEQFDLEPFTPSNWEPYKTYGAQIPTEDETLREECMQVSIFLDFYENSFPNT</sequence>
<reference evidence="1 2" key="1">
    <citation type="submission" date="2022-01" db="EMBL/GenBank/DDBJ databases">
        <title>Collection of gut derived symbiotic bacterial strains cultured from healthy donors.</title>
        <authorList>
            <person name="Lin H."/>
            <person name="Kohout C."/>
            <person name="Waligurski E."/>
            <person name="Pamer E.G."/>
        </authorList>
    </citation>
    <scope>NUCLEOTIDE SEQUENCE [LARGE SCALE GENOMIC DNA]</scope>
    <source>
        <strain evidence="1 2">DFI.7.58</strain>
    </source>
</reference>
<dbReference type="RefSeq" id="WP_237966714.1">
    <property type="nucleotide sequence ID" value="NZ_JAKNHQ010000008.1"/>
</dbReference>
<comment type="caution">
    <text evidence="1">The sequence shown here is derived from an EMBL/GenBank/DDBJ whole genome shotgun (WGS) entry which is preliminary data.</text>
</comment>
<keyword evidence="2" id="KW-1185">Reference proteome</keyword>
<evidence type="ECO:0000313" key="1">
    <source>
        <dbReference type="EMBL" id="MCG4610710.1"/>
    </source>
</evidence>